<dbReference type="Pfam" id="PF00328">
    <property type="entry name" value="His_Phos_2"/>
    <property type="match status" value="1"/>
</dbReference>
<evidence type="ECO:0000256" key="1">
    <source>
        <dbReference type="SAM" id="MobiDB-lite"/>
    </source>
</evidence>
<protein>
    <submittedName>
        <fullName evidence="3">Histidine acid phosphatase, yeast-enriched transcript</fullName>
    </submittedName>
</protein>
<dbReference type="OrthoDB" id="258392at2759"/>
<sequence length="364" mass="39546">MDKLLRTTTTDYLLVSDRLPPPRQQWLSYGARAFTYAITIRTDKTIRRLVGDGFALNMHLLSLYTALSLYIFPLCSAQVAAVEKVWAAFVFTTYGDSTPRVLPYTPTLTTLGARQLVEVGSAVRLRYPPGTILGNISLFSMVSDEFFILSRPDHPMAASAQAFMQGFFPPTSGSSNNTEIPALANVVNGSVLESPLGGYQYPTILTPTFRDPTSVYLAGQVNCESYVASFAQWLGTNEVLAMNAASASFYARMYRLALQGPDLGGFKGGDKLASDPDLLSWKGNKPENVIVSIGKGNTDASNSAAARGHERAGSWEMRSKLTSAAADNSNANANNGSTRVRRSFDDDDITVVHNAEPVKVYEHV</sequence>
<keyword evidence="2" id="KW-1133">Transmembrane helix</keyword>
<gene>
    <name evidence="3" type="ORF">I7I51_08033</name>
</gene>
<dbReference type="Gene3D" id="3.40.50.1240">
    <property type="entry name" value="Phosphoglycerate mutase-like"/>
    <property type="match status" value="1"/>
</dbReference>
<proteinExistence type="predicted"/>
<evidence type="ECO:0000313" key="3">
    <source>
        <dbReference type="EMBL" id="QSS58606.1"/>
    </source>
</evidence>
<dbReference type="Proteomes" id="UP000663671">
    <property type="component" value="Chromosome 2"/>
</dbReference>
<name>A0A8A1LWS5_AJECA</name>
<evidence type="ECO:0000256" key="2">
    <source>
        <dbReference type="SAM" id="Phobius"/>
    </source>
</evidence>
<dbReference type="EMBL" id="CP069109">
    <property type="protein sequence ID" value="QSS58606.1"/>
    <property type="molecule type" value="Genomic_DNA"/>
</dbReference>
<dbReference type="VEuPathDB" id="FungiDB:I7I51_08033"/>
<dbReference type="InterPro" id="IPR029033">
    <property type="entry name" value="His_PPase_superfam"/>
</dbReference>
<dbReference type="SUPFAM" id="SSF53254">
    <property type="entry name" value="Phosphoglycerate mutase-like"/>
    <property type="match status" value="1"/>
</dbReference>
<organism evidence="3 4">
    <name type="scientific">Ajellomyces capsulatus</name>
    <name type="common">Darling's disease fungus</name>
    <name type="synonym">Histoplasma capsulatum</name>
    <dbReference type="NCBI Taxonomy" id="5037"/>
    <lineage>
        <taxon>Eukaryota</taxon>
        <taxon>Fungi</taxon>
        <taxon>Dikarya</taxon>
        <taxon>Ascomycota</taxon>
        <taxon>Pezizomycotina</taxon>
        <taxon>Eurotiomycetes</taxon>
        <taxon>Eurotiomycetidae</taxon>
        <taxon>Onygenales</taxon>
        <taxon>Ajellomycetaceae</taxon>
        <taxon>Histoplasma</taxon>
    </lineage>
</organism>
<evidence type="ECO:0000313" key="4">
    <source>
        <dbReference type="Proteomes" id="UP000663671"/>
    </source>
</evidence>
<dbReference type="InterPro" id="IPR000560">
    <property type="entry name" value="His_Pase_clade-2"/>
</dbReference>
<accession>A0A8A1LWS5</accession>
<feature type="transmembrane region" description="Helical" evidence="2">
    <location>
        <begin position="54"/>
        <end position="72"/>
    </location>
</feature>
<keyword evidence="2" id="KW-0812">Transmembrane</keyword>
<keyword evidence="2" id="KW-0472">Membrane</keyword>
<reference evidence="3" key="1">
    <citation type="submission" date="2021-01" db="EMBL/GenBank/DDBJ databases">
        <title>Chromosome-level genome assembly of a human fungal pathogen reveals clustering of transcriptionally co-regulated genes.</title>
        <authorList>
            <person name="Voorhies M."/>
            <person name="Cohen S."/>
            <person name="Shea T.P."/>
            <person name="Petrus S."/>
            <person name="Munoz J.F."/>
            <person name="Poplawski S."/>
            <person name="Goldman W.E."/>
            <person name="Michael T."/>
            <person name="Cuomo C.A."/>
            <person name="Sil A."/>
            <person name="Beyhan S."/>
        </authorList>
    </citation>
    <scope>NUCLEOTIDE SEQUENCE</scope>
    <source>
        <strain evidence="3">WU24</strain>
    </source>
</reference>
<feature type="region of interest" description="Disordered" evidence="1">
    <location>
        <begin position="295"/>
        <end position="314"/>
    </location>
</feature>
<dbReference type="AlphaFoldDB" id="A0A8A1LWS5"/>